<feature type="compositionally biased region" description="Basic and acidic residues" evidence="1">
    <location>
        <begin position="82"/>
        <end position="95"/>
    </location>
</feature>
<name>A0A8S1GVM1_9PELO</name>
<dbReference type="AlphaFoldDB" id="A0A8S1GVM1"/>
<feature type="region of interest" description="Disordered" evidence="1">
    <location>
        <begin position="42"/>
        <end position="233"/>
    </location>
</feature>
<evidence type="ECO:0000256" key="1">
    <source>
        <dbReference type="SAM" id="MobiDB-lite"/>
    </source>
</evidence>
<keyword evidence="3" id="KW-1185">Reference proteome</keyword>
<organism evidence="2 3">
    <name type="scientific">Caenorhabditis auriculariae</name>
    <dbReference type="NCBI Taxonomy" id="2777116"/>
    <lineage>
        <taxon>Eukaryota</taxon>
        <taxon>Metazoa</taxon>
        <taxon>Ecdysozoa</taxon>
        <taxon>Nematoda</taxon>
        <taxon>Chromadorea</taxon>
        <taxon>Rhabditida</taxon>
        <taxon>Rhabditina</taxon>
        <taxon>Rhabditomorpha</taxon>
        <taxon>Rhabditoidea</taxon>
        <taxon>Rhabditidae</taxon>
        <taxon>Peloderinae</taxon>
        <taxon>Caenorhabditis</taxon>
    </lineage>
</organism>
<comment type="caution">
    <text evidence="2">The sequence shown here is derived from an EMBL/GenBank/DDBJ whole genome shotgun (WGS) entry which is preliminary data.</text>
</comment>
<evidence type="ECO:0000313" key="2">
    <source>
        <dbReference type="EMBL" id="CAD6187329.1"/>
    </source>
</evidence>
<dbReference type="EMBL" id="CAJGYM010000006">
    <property type="protein sequence ID" value="CAD6187329.1"/>
    <property type="molecule type" value="Genomic_DNA"/>
</dbReference>
<gene>
    <name evidence="2" type="ORF">CAUJ_LOCUS3248</name>
</gene>
<accession>A0A8S1GVM1</accession>
<feature type="compositionally biased region" description="Acidic residues" evidence="1">
    <location>
        <begin position="147"/>
        <end position="164"/>
    </location>
</feature>
<protein>
    <submittedName>
        <fullName evidence="2">Uncharacterized protein</fullName>
    </submittedName>
</protein>
<proteinExistence type="predicted"/>
<reference evidence="2" key="1">
    <citation type="submission" date="2020-10" db="EMBL/GenBank/DDBJ databases">
        <authorList>
            <person name="Kikuchi T."/>
        </authorList>
    </citation>
    <scope>NUCLEOTIDE SEQUENCE</scope>
    <source>
        <strain evidence="2">NKZ352</strain>
    </source>
</reference>
<dbReference type="Proteomes" id="UP000835052">
    <property type="component" value="Unassembled WGS sequence"/>
</dbReference>
<feature type="compositionally biased region" description="Polar residues" evidence="1">
    <location>
        <begin position="59"/>
        <end position="70"/>
    </location>
</feature>
<feature type="compositionally biased region" description="Basic residues" evidence="1">
    <location>
        <begin position="96"/>
        <end position="105"/>
    </location>
</feature>
<evidence type="ECO:0000313" key="3">
    <source>
        <dbReference type="Proteomes" id="UP000835052"/>
    </source>
</evidence>
<sequence length="306" mass="34660">MASRPSPMRSGRLFFNGALVPIRSIASRTRWVLQYFDSMGRAKANCRRRRTRSPDSRAKNQSKIRSSSGSPDRPRTRNYSTKKAEETRDYTSERRRSSRTLKKRAPASPPEPTSKRRGRLPAAKRTTKKQRQKTETPSVEPSPEKNVEEEEKQEEEVEVEEEEGDRLSEELSDESPSPESPDSPNPELVDVEVLPTFCAPYPVRRPQTPVDEVEECEEPEPDEIDVGPSVSDEHTFAYPAIPKIEPTESAQARDRTLTPFITAGGKLAGAKTRSVWQHQTPTDWRNIRSPAICLADATEEQTEAFR</sequence>
<feature type="compositionally biased region" description="Acidic residues" evidence="1">
    <location>
        <begin position="211"/>
        <end position="225"/>
    </location>
</feature>